<protein>
    <recommendedName>
        <fullName evidence="1">Imm33-like domain-containing protein</fullName>
    </recommendedName>
</protein>
<organism evidence="2 4">
    <name type="scientific">Acinetobacter wuhouensis</name>
    <dbReference type="NCBI Taxonomy" id="1879050"/>
    <lineage>
        <taxon>Bacteria</taxon>
        <taxon>Pseudomonadati</taxon>
        <taxon>Pseudomonadota</taxon>
        <taxon>Gammaproteobacteria</taxon>
        <taxon>Moraxellales</taxon>
        <taxon>Moraxellaceae</taxon>
        <taxon>Acinetobacter</taxon>
    </lineage>
</organism>
<name>A0A3G2T845_9GAMM</name>
<evidence type="ECO:0000313" key="2">
    <source>
        <dbReference type="EMBL" id="AYO56285.1"/>
    </source>
</evidence>
<evidence type="ECO:0000313" key="4">
    <source>
        <dbReference type="Proteomes" id="UP000279962"/>
    </source>
</evidence>
<dbReference type="Proteomes" id="UP000279962">
    <property type="component" value="Chromosome"/>
</dbReference>
<sequence>MLQDFVEEQKLVCEEFDSRYIKVNETDLVAIAKQTLNKEPIVGLRKKPDADNVAWFIYGGELEEGEDFFDIVTVKELEDIFPDAIPYLSLEEGFRFMIDADEYEDVWKADAI</sequence>
<dbReference type="Proteomes" id="UP000293863">
    <property type="component" value="Unassembled WGS sequence"/>
</dbReference>
<dbReference type="EMBL" id="SGSQ01000026">
    <property type="protein sequence ID" value="RZG44166.1"/>
    <property type="molecule type" value="Genomic_DNA"/>
</dbReference>
<reference evidence="2 4" key="1">
    <citation type="submission" date="2018-10" db="EMBL/GenBank/DDBJ databases">
        <title>The complete genome of Acinetobacter wuhouensis strain WCHAW010062.</title>
        <authorList>
            <person name="Hu Y."/>
            <person name="Long H."/>
            <person name="Feng Y."/>
            <person name="Zong Z."/>
        </authorList>
    </citation>
    <scope>NUCLEOTIDE SEQUENCE [LARGE SCALE GENOMIC DNA]</scope>
    <source>
        <strain evidence="2 4">WCHAW010062</strain>
    </source>
</reference>
<dbReference type="EMBL" id="CP033133">
    <property type="protein sequence ID" value="AYO56285.1"/>
    <property type="molecule type" value="Genomic_DNA"/>
</dbReference>
<gene>
    <name evidence="2" type="ORF">CDG68_11100</name>
    <name evidence="3" type="ORF">EXU28_15640</name>
</gene>
<evidence type="ECO:0000259" key="1">
    <source>
        <dbReference type="Pfam" id="PF24719"/>
    </source>
</evidence>
<evidence type="ECO:0000313" key="3">
    <source>
        <dbReference type="EMBL" id="RZG44166.1"/>
    </source>
</evidence>
<dbReference type="Pfam" id="PF24719">
    <property type="entry name" value="Imm33-like"/>
    <property type="match status" value="1"/>
</dbReference>
<feature type="domain" description="Imm33-like" evidence="1">
    <location>
        <begin position="8"/>
        <end position="108"/>
    </location>
</feature>
<dbReference type="InterPro" id="IPR056509">
    <property type="entry name" value="Imm33-like"/>
</dbReference>
<proteinExistence type="predicted"/>
<dbReference type="RefSeq" id="WP_087553025.1">
    <property type="nucleotide sequence ID" value="NZ_CP033133.1"/>
</dbReference>
<dbReference type="AlphaFoldDB" id="A0A3G2T845"/>
<evidence type="ECO:0000313" key="5">
    <source>
        <dbReference type="Proteomes" id="UP000293863"/>
    </source>
</evidence>
<keyword evidence="5" id="KW-1185">Reference proteome</keyword>
<reference evidence="3 5" key="2">
    <citation type="submission" date="2019-02" db="EMBL/GenBank/DDBJ databases">
        <title>The Batch Genome Submission of Acinetobacter spp. strains.</title>
        <authorList>
            <person name="Qin J."/>
            <person name="Hu Y."/>
            <person name="Ye H."/>
            <person name="Wei L."/>
            <person name="Feng Y."/>
            <person name="Zong Z."/>
        </authorList>
    </citation>
    <scope>NUCLEOTIDE SEQUENCE [LARGE SCALE GENOMIC DNA]</scope>
    <source>
        <strain evidence="3 5">WCHAW060049</strain>
    </source>
</reference>
<accession>A0A3G2T845</accession>